<dbReference type="HAMAP" id="MF_00639">
    <property type="entry name" value="MurD"/>
    <property type="match status" value="1"/>
</dbReference>
<keyword evidence="14 20" id="KW-0573">Peptidoglycan synthesis</keyword>
<dbReference type="Gene3D" id="3.40.1190.10">
    <property type="entry name" value="Mur-like, catalytic domain"/>
    <property type="match status" value="1"/>
</dbReference>
<evidence type="ECO:0000256" key="6">
    <source>
        <dbReference type="ARBA" id="ARBA00012212"/>
    </source>
</evidence>
<evidence type="ECO:0000256" key="19">
    <source>
        <dbReference type="ARBA" id="ARBA00047632"/>
    </source>
</evidence>
<evidence type="ECO:0000256" key="21">
    <source>
        <dbReference type="RuleBase" id="RU003664"/>
    </source>
</evidence>
<keyword evidence="9 20" id="KW-0436">Ligase</keyword>
<evidence type="ECO:0000256" key="4">
    <source>
        <dbReference type="ARBA" id="ARBA00004752"/>
    </source>
</evidence>
<dbReference type="GO" id="GO:0005524">
    <property type="term" value="F:ATP binding"/>
    <property type="evidence" value="ECO:0007669"/>
    <property type="project" value="UniProtKB-UniRule"/>
</dbReference>
<dbReference type="GO" id="GO:0005737">
    <property type="term" value="C:cytoplasm"/>
    <property type="evidence" value="ECO:0007669"/>
    <property type="project" value="UniProtKB-SubCell"/>
</dbReference>
<evidence type="ECO:0000256" key="3">
    <source>
        <dbReference type="ARBA" id="ARBA00004496"/>
    </source>
</evidence>
<keyword evidence="16 20" id="KW-0961">Cell wall biogenesis/degradation</keyword>
<dbReference type="Pfam" id="PF21799">
    <property type="entry name" value="MurD-like_N"/>
    <property type="match status" value="1"/>
</dbReference>
<dbReference type="STRING" id="209880.SAMN02910343_00466"/>
<evidence type="ECO:0000259" key="22">
    <source>
        <dbReference type="Pfam" id="PF02875"/>
    </source>
</evidence>
<dbReference type="Pfam" id="PF08245">
    <property type="entry name" value="Mur_ligase_M"/>
    <property type="match status" value="1"/>
</dbReference>
<dbReference type="EC" id="6.3.2.9" evidence="6 20"/>
<protein>
    <recommendedName>
        <fullName evidence="7 20">UDP-N-acetylmuramoylalanine--D-glutamate ligase</fullName>
        <ecNumber evidence="6 20">6.3.2.9</ecNumber>
    </recommendedName>
    <alternativeName>
        <fullName evidence="18 20">D-glutamic acid-adding enzyme</fullName>
    </alternativeName>
    <alternativeName>
        <fullName evidence="17 20">UDP-N-acetylmuramoyl-L-alanyl-D-glutamate synthetase</fullName>
    </alternativeName>
</protein>
<evidence type="ECO:0000256" key="7">
    <source>
        <dbReference type="ARBA" id="ARBA00015655"/>
    </source>
</evidence>
<evidence type="ECO:0000256" key="1">
    <source>
        <dbReference type="ARBA" id="ARBA00001974"/>
    </source>
</evidence>
<dbReference type="GO" id="GO:0009252">
    <property type="term" value="P:peptidoglycan biosynthetic process"/>
    <property type="evidence" value="ECO:0007669"/>
    <property type="project" value="UniProtKB-UniRule"/>
</dbReference>
<evidence type="ECO:0000256" key="2">
    <source>
        <dbReference type="ARBA" id="ARBA00002734"/>
    </source>
</evidence>
<keyword evidence="15 20" id="KW-0131">Cell cycle</keyword>
<comment type="cofactor">
    <cofactor evidence="1">
        <name>FAD</name>
        <dbReference type="ChEBI" id="CHEBI:57692"/>
    </cofactor>
</comment>
<evidence type="ECO:0000256" key="9">
    <source>
        <dbReference type="ARBA" id="ARBA00022598"/>
    </source>
</evidence>
<dbReference type="InterPro" id="IPR013221">
    <property type="entry name" value="Mur_ligase_cen"/>
</dbReference>
<comment type="similarity">
    <text evidence="5 20">Belongs to the MurCDEF family.</text>
</comment>
<feature type="domain" description="Mur ligase C-terminal" evidence="22">
    <location>
        <begin position="309"/>
        <end position="423"/>
    </location>
</feature>
<evidence type="ECO:0000313" key="24">
    <source>
        <dbReference type="EMBL" id="SDA42155.1"/>
    </source>
</evidence>
<feature type="domain" description="Mur ligase central" evidence="23">
    <location>
        <begin position="107"/>
        <end position="286"/>
    </location>
</feature>
<dbReference type="PANTHER" id="PTHR43692">
    <property type="entry name" value="UDP-N-ACETYLMURAMOYLALANINE--D-GLUTAMATE LIGASE"/>
    <property type="match status" value="1"/>
</dbReference>
<dbReference type="GO" id="GO:0008764">
    <property type="term" value="F:UDP-N-acetylmuramoylalanine-D-glutamate ligase activity"/>
    <property type="evidence" value="ECO:0007669"/>
    <property type="project" value="UniProtKB-UniRule"/>
</dbReference>
<comment type="pathway">
    <text evidence="4 20 21">Cell wall biogenesis; peptidoglycan biosynthesis.</text>
</comment>
<keyword evidence="8 20" id="KW-0963">Cytoplasm</keyword>
<dbReference type="InterPro" id="IPR005762">
    <property type="entry name" value="MurD"/>
</dbReference>
<dbReference type="UniPathway" id="UPA00219"/>
<dbReference type="OrthoDB" id="9809796at2"/>
<dbReference type="Gene3D" id="3.90.190.20">
    <property type="entry name" value="Mur ligase, C-terminal domain"/>
    <property type="match status" value="1"/>
</dbReference>
<keyword evidence="11 20" id="KW-0547">Nucleotide-binding</keyword>
<proteinExistence type="inferred from homology"/>
<dbReference type="InterPro" id="IPR004101">
    <property type="entry name" value="Mur_ligase_C"/>
</dbReference>
<dbReference type="RefSeq" id="WP_091363429.1">
    <property type="nucleotide sequence ID" value="NZ_FMXA01000005.1"/>
</dbReference>
<reference evidence="24 25" key="1">
    <citation type="submission" date="2016-10" db="EMBL/GenBank/DDBJ databases">
        <authorList>
            <person name="de Groot N.N."/>
        </authorList>
    </citation>
    <scope>NUCLEOTIDE SEQUENCE [LARGE SCALE GENOMIC DNA]</scope>
    <source>
        <strain evidence="24 25">DSM 15230</strain>
    </source>
</reference>
<dbReference type="PRINTS" id="PR00757">
    <property type="entry name" value="AMINEOXDASEF"/>
</dbReference>
<evidence type="ECO:0000256" key="5">
    <source>
        <dbReference type="ARBA" id="ARBA00010416"/>
    </source>
</evidence>
<dbReference type="SUPFAM" id="SSF53623">
    <property type="entry name" value="MurD-like peptide ligases, catalytic domain"/>
    <property type="match status" value="1"/>
</dbReference>
<dbReference type="AlphaFoldDB" id="A0A1G5VAV1"/>
<dbReference type="PROSITE" id="PS01011">
    <property type="entry name" value="FOLYLPOLYGLU_SYNT_1"/>
    <property type="match status" value="1"/>
</dbReference>
<dbReference type="InterPro" id="IPR018109">
    <property type="entry name" value="Folylpolyglutamate_synth_CS"/>
</dbReference>
<keyword evidence="13 20" id="KW-0133">Cell shape</keyword>
<keyword evidence="12 20" id="KW-0067">ATP-binding</keyword>
<evidence type="ECO:0000256" key="12">
    <source>
        <dbReference type="ARBA" id="ARBA00022840"/>
    </source>
</evidence>
<dbReference type="GO" id="GO:0016491">
    <property type="term" value="F:oxidoreductase activity"/>
    <property type="evidence" value="ECO:0007669"/>
    <property type="project" value="InterPro"/>
</dbReference>
<evidence type="ECO:0000256" key="16">
    <source>
        <dbReference type="ARBA" id="ARBA00023316"/>
    </source>
</evidence>
<dbReference type="GeneID" id="87755511"/>
<organism evidence="24 25">
    <name type="scientific">Allisonella histaminiformans</name>
    <dbReference type="NCBI Taxonomy" id="209880"/>
    <lineage>
        <taxon>Bacteria</taxon>
        <taxon>Bacillati</taxon>
        <taxon>Bacillota</taxon>
        <taxon>Negativicutes</taxon>
        <taxon>Veillonellales</taxon>
        <taxon>Veillonellaceae</taxon>
        <taxon>Allisonella</taxon>
    </lineage>
</organism>
<keyword evidence="25" id="KW-1185">Reference proteome</keyword>
<feature type="binding site" evidence="20">
    <location>
        <begin position="109"/>
        <end position="115"/>
    </location>
    <ligand>
        <name>ATP</name>
        <dbReference type="ChEBI" id="CHEBI:30616"/>
    </ligand>
</feature>
<dbReference type="InterPro" id="IPR036615">
    <property type="entry name" value="Mur_ligase_C_dom_sf"/>
</dbReference>
<evidence type="ECO:0000259" key="23">
    <source>
        <dbReference type="Pfam" id="PF08245"/>
    </source>
</evidence>
<evidence type="ECO:0000256" key="17">
    <source>
        <dbReference type="ARBA" id="ARBA00030398"/>
    </source>
</evidence>
<dbReference type="NCBIfam" id="TIGR01087">
    <property type="entry name" value="murD"/>
    <property type="match status" value="1"/>
</dbReference>
<dbReference type="GO" id="GO:0004326">
    <property type="term" value="F:tetrahydrofolylpolyglutamate synthase activity"/>
    <property type="evidence" value="ECO:0007669"/>
    <property type="project" value="InterPro"/>
</dbReference>
<evidence type="ECO:0000256" key="18">
    <source>
        <dbReference type="ARBA" id="ARBA00032324"/>
    </source>
</evidence>
<sequence length="447" mass="47985">MKNVLILGAGISGLGAARVLSTHGANVVVSDLADQLGHKKEEFINAGVQFCFGPQGDVLLDGMDTVVVSPAIPAENPVVRGAVKRGIPVISEVELGYRITKAPILGVTGTNGKTTTTTLLGKMIKKAGIPCVVAGNIGASLSLEVSKVPANGLIAAELSSFQLEFIDTFKPKAAVILNITPDHMERHHTMEAYVDAKARIFENMDQDGALLLNENDPYTPDLAARARSHTHVYMLNTDIEVEEGACIIGDMLTIKAGGKTIPLVTTGKLQLKGKQNYEDCLAAAFLAYIGGVPVEAIRDVLKEFTGLEHRIEFVRKLHGVSYVNDSKATNVDAALKGINAFTAPIILIAGGHDKETPIEGFMKYVKEHTRHLVLLGEAANRFYDTAVKVGITSLEKADSMEDAVKRAQKAAHEGDVVLLSPACSSFDMFSSYEERGEVFKNIVNHLK</sequence>
<evidence type="ECO:0000256" key="10">
    <source>
        <dbReference type="ARBA" id="ARBA00022618"/>
    </source>
</evidence>
<comment type="subcellular location">
    <subcellularLocation>
        <location evidence="3 20 21">Cytoplasm</location>
    </subcellularLocation>
</comment>
<name>A0A1G5VAV1_9FIRM</name>
<evidence type="ECO:0000256" key="14">
    <source>
        <dbReference type="ARBA" id="ARBA00022984"/>
    </source>
</evidence>
<dbReference type="SUPFAM" id="SSF53244">
    <property type="entry name" value="MurD-like peptide ligases, peptide-binding domain"/>
    <property type="match status" value="1"/>
</dbReference>
<evidence type="ECO:0000256" key="15">
    <source>
        <dbReference type="ARBA" id="ARBA00023306"/>
    </source>
</evidence>
<comment type="catalytic activity">
    <reaction evidence="19 20 21">
        <text>UDP-N-acetyl-alpha-D-muramoyl-L-alanine + D-glutamate + ATP = UDP-N-acetyl-alpha-D-muramoyl-L-alanyl-D-glutamate + ADP + phosphate + H(+)</text>
        <dbReference type="Rhea" id="RHEA:16429"/>
        <dbReference type="ChEBI" id="CHEBI:15378"/>
        <dbReference type="ChEBI" id="CHEBI:29986"/>
        <dbReference type="ChEBI" id="CHEBI:30616"/>
        <dbReference type="ChEBI" id="CHEBI:43474"/>
        <dbReference type="ChEBI" id="CHEBI:83898"/>
        <dbReference type="ChEBI" id="CHEBI:83900"/>
        <dbReference type="ChEBI" id="CHEBI:456216"/>
        <dbReference type="EC" id="6.3.2.9"/>
    </reaction>
</comment>
<dbReference type="Proteomes" id="UP000199689">
    <property type="component" value="Unassembled WGS sequence"/>
</dbReference>
<dbReference type="GO" id="GO:0008360">
    <property type="term" value="P:regulation of cell shape"/>
    <property type="evidence" value="ECO:0007669"/>
    <property type="project" value="UniProtKB-KW"/>
</dbReference>
<evidence type="ECO:0000256" key="8">
    <source>
        <dbReference type="ARBA" id="ARBA00022490"/>
    </source>
</evidence>
<evidence type="ECO:0000256" key="11">
    <source>
        <dbReference type="ARBA" id="ARBA00022741"/>
    </source>
</evidence>
<dbReference type="Pfam" id="PF02875">
    <property type="entry name" value="Mur_ligase_C"/>
    <property type="match status" value="1"/>
</dbReference>
<dbReference type="GO" id="GO:0071555">
    <property type="term" value="P:cell wall organization"/>
    <property type="evidence" value="ECO:0007669"/>
    <property type="project" value="UniProtKB-KW"/>
</dbReference>
<dbReference type="InterPro" id="IPR036565">
    <property type="entry name" value="Mur-like_cat_sf"/>
</dbReference>
<dbReference type="PANTHER" id="PTHR43692:SF1">
    <property type="entry name" value="UDP-N-ACETYLMURAMOYLALANINE--D-GLUTAMATE LIGASE"/>
    <property type="match status" value="1"/>
</dbReference>
<dbReference type="Gene3D" id="3.40.50.720">
    <property type="entry name" value="NAD(P)-binding Rossmann-like Domain"/>
    <property type="match status" value="1"/>
</dbReference>
<dbReference type="InterPro" id="IPR001613">
    <property type="entry name" value="Flavin_amine_oxidase"/>
</dbReference>
<evidence type="ECO:0000256" key="13">
    <source>
        <dbReference type="ARBA" id="ARBA00022960"/>
    </source>
</evidence>
<comment type="function">
    <text evidence="2 20 21">Cell wall formation. Catalyzes the addition of glutamate to the nucleotide precursor UDP-N-acetylmuramoyl-L-alanine (UMA).</text>
</comment>
<accession>A0A1G5VAV1</accession>
<dbReference type="EMBL" id="FMXA01000005">
    <property type="protein sequence ID" value="SDA42155.1"/>
    <property type="molecule type" value="Genomic_DNA"/>
</dbReference>
<keyword evidence="10 20" id="KW-0132">Cell division</keyword>
<dbReference type="GO" id="GO:0051301">
    <property type="term" value="P:cell division"/>
    <property type="evidence" value="ECO:0007669"/>
    <property type="project" value="UniProtKB-KW"/>
</dbReference>
<evidence type="ECO:0000256" key="20">
    <source>
        <dbReference type="HAMAP-Rule" id="MF_00639"/>
    </source>
</evidence>
<evidence type="ECO:0000313" key="25">
    <source>
        <dbReference type="Proteomes" id="UP000199689"/>
    </source>
</evidence>
<dbReference type="SUPFAM" id="SSF51984">
    <property type="entry name" value="MurCD N-terminal domain"/>
    <property type="match status" value="1"/>
</dbReference>
<gene>
    <name evidence="20" type="primary">murD</name>
    <name evidence="24" type="ORF">SAMN02910343_00466</name>
</gene>